<dbReference type="EMBL" id="JAOUSE010000003">
    <property type="protein sequence ID" value="MCU9593284.1"/>
    <property type="molecule type" value="Genomic_DNA"/>
</dbReference>
<evidence type="ECO:0000313" key="3">
    <source>
        <dbReference type="EMBL" id="MCU9593284.1"/>
    </source>
</evidence>
<dbReference type="InterPro" id="IPR013022">
    <property type="entry name" value="Xyl_isomerase-like_TIM-brl"/>
</dbReference>
<feature type="domain" description="Xylose isomerase-like TIM barrel" evidence="2">
    <location>
        <begin position="48"/>
        <end position="285"/>
    </location>
</feature>
<evidence type="ECO:0000256" key="1">
    <source>
        <dbReference type="ARBA" id="ARBA00023235"/>
    </source>
</evidence>
<organism evidence="3 4">
    <name type="scientific">Pallidibacillus thermolactis</name>
    <dbReference type="NCBI Taxonomy" id="251051"/>
    <lineage>
        <taxon>Bacteria</taxon>
        <taxon>Bacillati</taxon>
        <taxon>Bacillota</taxon>
        <taxon>Bacilli</taxon>
        <taxon>Bacillales</taxon>
        <taxon>Bacillaceae</taxon>
        <taxon>Pallidibacillus</taxon>
    </lineage>
</organism>
<name>A0ABT2WC85_9BACI</name>
<dbReference type="Gene3D" id="3.20.20.150">
    <property type="entry name" value="Divalent-metal-dependent TIM barrel enzymes"/>
    <property type="match status" value="1"/>
</dbReference>
<evidence type="ECO:0000259" key="2">
    <source>
        <dbReference type="Pfam" id="PF01261"/>
    </source>
</evidence>
<dbReference type="InterPro" id="IPR036237">
    <property type="entry name" value="Xyl_isomerase-like_sf"/>
</dbReference>
<dbReference type="PANTHER" id="PTHR43489:SF7">
    <property type="entry name" value="3-DEHYDRO-D-GULOSIDE 4-EPIMERASE-RELATED"/>
    <property type="match status" value="1"/>
</dbReference>
<evidence type="ECO:0000313" key="4">
    <source>
        <dbReference type="Proteomes" id="UP001208656"/>
    </source>
</evidence>
<accession>A0ABT2WC85</accession>
<proteinExistence type="predicted"/>
<dbReference type="RefSeq" id="WP_263060866.1">
    <property type="nucleotide sequence ID" value="NZ_JAOUSE010000003.1"/>
</dbReference>
<sequence>MSTPFIPSLLLAETYFPIKEERGFAADVIERSVAEGFYQSFEIGDIKDREERKRIWNLKENNHVVITEWFTYLIDREQLNVSSLDPKLRKKTVQRLKEETALAAECGASNIAFVTGPDPGAERRQEGMNVLVESLCEICEEAQKYNMTVLVEHLDRIAHKKRILGPIDETVQVLRKVRENYSNIGIAFDTAHAALNGEDIIDAIQLGKDFVQQIHFSNAVLDPASPLYGDHHMAIGEPGFLTKDKIQEILVEVEKMGLCSENGLRVAIEARTQNKKALDESVKHTRYVLEYALQATGTKY</sequence>
<dbReference type="PANTHER" id="PTHR43489">
    <property type="entry name" value="ISOMERASE"/>
    <property type="match status" value="1"/>
</dbReference>
<comment type="caution">
    <text evidence="3">The sequence shown here is derived from an EMBL/GenBank/DDBJ whole genome shotgun (WGS) entry which is preliminary data.</text>
</comment>
<dbReference type="SUPFAM" id="SSF51658">
    <property type="entry name" value="Xylose isomerase-like"/>
    <property type="match status" value="1"/>
</dbReference>
<keyword evidence="4" id="KW-1185">Reference proteome</keyword>
<dbReference type="Pfam" id="PF01261">
    <property type="entry name" value="AP_endonuc_2"/>
    <property type="match status" value="1"/>
</dbReference>
<dbReference type="Proteomes" id="UP001208656">
    <property type="component" value="Unassembled WGS sequence"/>
</dbReference>
<protein>
    <submittedName>
        <fullName evidence="3">Sugar phosphate isomerase/epimerase</fullName>
    </submittedName>
</protein>
<dbReference type="GO" id="GO:0016853">
    <property type="term" value="F:isomerase activity"/>
    <property type="evidence" value="ECO:0007669"/>
    <property type="project" value="UniProtKB-KW"/>
</dbReference>
<gene>
    <name evidence="3" type="ORF">OEV82_02290</name>
</gene>
<keyword evidence="1 3" id="KW-0413">Isomerase</keyword>
<reference evidence="3 4" key="1">
    <citation type="submission" date="2022-10" db="EMBL/GenBank/DDBJ databases">
        <title>Description of Fervidibacillus gen. nov. in the family Fervidibacillaceae fam. nov. with two species, Fervidibacillus albus sp. nov., and Fervidibacillus halotolerans sp. nov., isolated from tidal flat sediments.</title>
        <authorList>
            <person name="Kwon K.K."/>
            <person name="Yang S.-H."/>
        </authorList>
    </citation>
    <scope>NUCLEOTIDE SEQUENCE [LARGE SCALE GENOMIC DNA]</scope>
    <source>
        <strain evidence="3 4">DSM 23332</strain>
    </source>
</reference>
<dbReference type="InterPro" id="IPR050417">
    <property type="entry name" value="Sugar_Epim/Isomerase"/>
</dbReference>